<keyword evidence="2" id="KW-0472">Membrane</keyword>
<name>A0ABT2N6C1_9CYAN</name>
<dbReference type="EMBL" id="JAMXFA010000012">
    <property type="protein sequence ID" value="MCT7978222.1"/>
    <property type="molecule type" value="Genomic_DNA"/>
</dbReference>
<reference evidence="3 4" key="1">
    <citation type="journal article" date="2022" name="Front. Microbiol.">
        <title>High genomic differentiation and limited gene flow indicate recent cryptic speciation within the genus Laspinema (cyanobacteria).</title>
        <authorList>
            <person name="Stanojkovic A."/>
            <person name="Skoupy S."/>
            <person name="Skaloud P."/>
            <person name="Dvorak P."/>
        </authorList>
    </citation>
    <scope>NUCLEOTIDE SEQUENCE [LARGE SCALE GENOMIC DNA]</scope>
    <source>
        <strain evidence="3 4">D3b</strain>
    </source>
</reference>
<feature type="region of interest" description="Disordered" evidence="1">
    <location>
        <begin position="1"/>
        <end position="37"/>
    </location>
</feature>
<keyword evidence="2" id="KW-0812">Transmembrane</keyword>
<accession>A0ABT2N6C1</accession>
<feature type="compositionally biased region" description="Low complexity" evidence="1">
    <location>
        <begin position="1"/>
        <end position="18"/>
    </location>
</feature>
<dbReference type="Proteomes" id="UP001525961">
    <property type="component" value="Unassembled WGS sequence"/>
</dbReference>
<evidence type="ECO:0000256" key="1">
    <source>
        <dbReference type="SAM" id="MobiDB-lite"/>
    </source>
</evidence>
<keyword evidence="2" id="KW-1133">Transmembrane helix</keyword>
<dbReference type="RefSeq" id="WP_261235473.1">
    <property type="nucleotide sequence ID" value="NZ_JAMXFA010000012.1"/>
</dbReference>
<feature type="transmembrane region" description="Helical" evidence="2">
    <location>
        <begin position="84"/>
        <end position="103"/>
    </location>
</feature>
<dbReference type="InterPro" id="IPR021883">
    <property type="entry name" value="LPA1-like"/>
</dbReference>
<protein>
    <submittedName>
        <fullName evidence="3">DUF3493 domain-containing protein</fullName>
    </submittedName>
</protein>
<sequence length="109" mass="11605">MADQTPDSPTGSSRSSDPTRPPSGNPTPRGKESLPPEKYARLRAEAAAPYKGLRKFVYLVCGASGGIGAFVFLAQLLAGREVGSALPNFALQLGIIALMVWLFRLEKSD</sequence>
<gene>
    <name evidence="3" type="ORF">NG792_10935</name>
</gene>
<feature type="transmembrane region" description="Helical" evidence="2">
    <location>
        <begin position="56"/>
        <end position="78"/>
    </location>
</feature>
<proteinExistence type="predicted"/>
<dbReference type="Pfam" id="PF11998">
    <property type="entry name" value="DUF3493"/>
    <property type="match status" value="1"/>
</dbReference>
<evidence type="ECO:0000256" key="2">
    <source>
        <dbReference type="SAM" id="Phobius"/>
    </source>
</evidence>
<evidence type="ECO:0000313" key="3">
    <source>
        <dbReference type="EMBL" id="MCT7978222.1"/>
    </source>
</evidence>
<comment type="caution">
    <text evidence="3">The sequence shown here is derived from an EMBL/GenBank/DDBJ whole genome shotgun (WGS) entry which is preliminary data.</text>
</comment>
<organism evidence="3 4">
    <name type="scientific">Laspinema olomoucense D3b</name>
    <dbReference type="NCBI Taxonomy" id="2953688"/>
    <lineage>
        <taxon>Bacteria</taxon>
        <taxon>Bacillati</taxon>
        <taxon>Cyanobacteriota</taxon>
        <taxon>Cyanophyceae</taxon>
        <taxon>Oscillatoriophycideae</taxon>
        <taxon>Oscillatoriales</taxon>
        <taxon>Laspinemataceae</taxon>
        <taxon>Laspinema</taxon>
        <taxon>Laspinema olomoucense</taxon>
    </lineage>
</organism>
<evidence type="ECO:0000313" key="4">
    <source>
        <dbReference type="Proteomes" id="UP001525961"/>
    </source>
</evidence>
<keyword evidence="4" id="KW-1185">Reference proteome</keyword>